<organism evidence="7 8">
    <name type="scientific">Stakelama pacifica</name>
    <dbReference type="NCBI Taxonomy" id="517720"/>
    <lineage>
        <taxon>Bacteria</taxon>
        <taxon>Pseudomonadati</taxon>
        <taxon>Pseudomonadota</taxon>
        <taxon>Alphaproteobacteria</taxon>
        <taxon>Sphingomonadales</taxon>
        <taxon>Sphingomonadaceae</taxon>
        <taxon>Stakelama</taxon>
    </lineage>
</organism>
<dbReference type="SUPFAM" id="SSF56655">
    <property type="entry name" value="Carbohydrate phosphatase"/>
    <property type="match status" value="1"/>
</dbReference>
<dbReference type="GO" id="GO:0046872">
    <property type="term" value="F:metal ion binding"/>
    <property type="evidence" value="ECO:0007669"/>
    <property type="project" value="UniProtKB-KW"/>
</dbReference>
<proteinExistence type="predicted"/>
<dbReference type="RefSeq" id="WP_133496044.1">
    <property type="nucleotide sequence ID" value="NZ_BMLU01000008.1"/>
</dbReference>
<reference evidence="7 8" key="1">
    <citation type="submission" date="2019-03" db="EMBL/GenBank/DDBJ databases">
        <title>Genomic Encyclopedia of Type Strains, Phase IV (KMG-IV): sequencing the most valuable type-strain genomes for metagenomic binning, comparative biology and taxonomic classification.</title>
        <authorList>
            <person name="Goeker M."/>
        </authorList>
    </citation>
    <scope>NUCLEOTIDE SEQUENCE [LARGE SCALE GENOMIC DNA]</scope>
    <source>
        <strain evidence="7 8">DSM 25059</strain>
    </source>
</reference>
<evidence type="ECO:0000313" key="8">
    <source>
        <dbReference type="Proteomes" id="UP000295493"/>
    </source>
</evidence>
<dbReference type="OrthoDB" id="9785695at2"/>
<dbReference type="CDD" id="cd01638">
    <property type="entry name" value="CysQ"/>
    <property type="match status" value="1"/>
</dbReference>
<evidence type="ECO:0000313" key="7">
    <source>
        <dbReference type="EMBL" id="TDN81196.1"/>
    </source>
</evidence>
<dbReference type="GO" id="GO:0000103">
    <property type="term" value="P:sulfate assimilation"/>
    <property type="evidence" value="ECO:0007669"/>
    <property type="project" value="TreeGrafter"/>
</dbReference>
<name>A0A4R6FII4_9SPHN</name>
<dbReference type="InterPro" id="IPR020583">
    <property type="entry name" value="Inositol_monoP_metal-BS"/>
</dbReference>
<dbReference type="PANTHER" id="PTHR43028:SF5">
    <property type="entry name" value="3'(2'),5'-BISPHOSPHATE NUCLEOTIDASE 1"/>
    <property type="match status" value="1"/>
</dbReference>
<dbReference type="GO" id="GO:0050427">
    <property type="term" value="P:3'-phosphoadenosine 5'-phosphosulfate metabolic process"/>
    <property type="evidence" value="ECO:0007669"/>
    <property type="project" value="TreeGrafter"/>
</dbReference>
<dbReference type="Proteomes" id="UP000295493">
    <property type="component" value="Unassembled WGS sequence"/>
</dbReference>
<keyword evidence="8" id="KW-1185">Reference proteome</keyword>
<feature type="binding site" evidence="6">
    <location>
        <position position="84"/>
    </location>
    <ligand>
        <name>Mg(2+)</name>
        <dbReference type="ChEBI" id="CHEBI:18420"/>
        <label>1</label>
        <note>catalytic</note>
    </ligand>
</feature>
<feature type="binding site" evidence="6">
    <location>
        <position position="85"/>
    </location>
    <ligand>
        <name>Mg(2+)</name>
        <dbReference type="ChEBI" id="CHEBI:18420"/>
        <label>1</label>
        <note>catalytic</note>
    </ligand>
</feature>
<dbReference type="EMBL" id="SNWD01000008">
    <property type="protein sequence ID" value="TDN81196.1"/>
    <property type="molecule type" value="Genomic_DNA"/>
</dbReference>
<keyword evidence="2 6" id="KW-0479">Metal-binding</keyword>
<evidence type="ECO:0000256" key="5">
    <source>
        <dbReference type="ARBA" id="ARBA00042530"/>
    </source>
</evidence>
<evidence type="ECO:0000256" key="4">
    <source>
        <dbReference type="ARBA" id="ARBA00041694"/>
    </source>
</evidence>
<keyword evidence="3 6" id="KW-0460">Magnesium</keyword>
<dbReference type="PANTHER" id="PTHR43028">
    <property type="entry name" value="3'(2'),5'-BISPHOSPHATE NUCLEOTIDASE 1"/>
    <property type="match status" value="1"/>
</dbReference>
<comment type="caution">
    <text evidence="7">The sequence shown here is derived from an EMBL/GenBank/DDBJ whole genome shotgun (WGS) entry which is preliminary data.</text>
</comment>
<comment type="catalytic activity">
    <reaction evidence="1">
        <text>adenosine 3',5'-bisphosphate + H2O = AMP + phosphate</text>
        <dbReference type="Rhea" id="RHEA:10040"/>
        <dbReference type="ChEBI" id="CHEBI:15377"/>
        <dbReference type="ChEBI" id="CHEBI:43474"/>
        <dbReference type="ChEBI" id="CHEBI:58343"/>
        <dbReference type="ChEBI" id="CHEBI:456215"/>
        <dbReference type="EC" id="3.1.3.7"/>
    </reaction>
</comment>
<protein>
    <recommendedName>
        <fullName evidence="4">3'(2'),5-bisphosphonucleoside 3'(2')-phosphohydrolase</fullName>
    </recommendedName>
    <alternativeName>
        <fullName evidence="5">DPNPase</fullName>
    </alternativeName>
</protein>
<dbReference type="InterPro" id="IPR050725">
    <property type="entry name" value="CysQ/Inositol_MonoPase"/>
</dbReference>
<comment type="cofactor">
    <cofactor evidence="6">
        <name>Mg(2+)</name>
        <dbReference type="ChEBI" id="CHEBI:18420"/>
    </cofactor>
</comment>
<feature type="binding site" evidence="6">
    <location>
        <position position="64"/>
    </location>
    <ligand>
        <name>Mg(2+)</name>
        <dbReference type="ChEBI" id="CHEBI:18420"/>
        <label>1</label>
        <note>catalytic</note>
    </ligand>
</feature>
<evidence type="ECO:0000256" key="2">
    <source>
        <dbReference type="ARBA" id="ARBA00022723"/>
    </source>
</evidence>
<feature type="binding site" evidence="6">
    <location>
        <position position="193"/>
    </location>
    <ligand>
        <name>Mg(2+)</name>
        <dbReference type="ChEBI" id="CHEBI:18420"/>
        <label>1</label>
        <note>catalytic</note>
    </ligand>
</feature>
<gene>
    <name evidence="7" type="ORF">EV664_108138</name>
</gene>
<dbReference type="InterPro" id="IPR000760">
    <property type="entry name" value="Inositol_monophosphatase-like"/>
</dbReference>
<sequence length="251" mass="26473">MSDTNADSLLARRIAEAAGKLLLTLRDSGMFSGKALGDAGDQIANAMILRALAQERPGEAVLSEESADCSDRLNCSRVWIVDPLDGTREYSEGRDDWAVHIALAIDGQPAVGAVALPEMGITLATDTPPALPRTNDPVRMVVSRTRPAPEAVAIAEQTGAELVPMGSAGAKAMAVVRGEADIYLHSGGQYEWDSCAPIAVARAAGLHVSRIDGSPMVYNMAEVWLPDLLICRKEAAPALLASVRDFAQGAR</sequence>
<dbReference type="GO" id="GO:0008441">
    <property type="term" value="F:3'(2'),5'-bisphosphate nucleotidase activity"/>
    <property type="evidence" value="ECO:0007669"/>
    <property type="project" value="UniProtKB-EC"/>
</dbReference>
<dbReference type="PRINTS" id="PR00377">
    <property type="entry name" value="IMPHPHTASES"/>
</dbReference>
<feature type="binding site" evidence="6">
    <location>
        <position position="82"/>
    </location>
    <ligand>
        <name>Mg(2+)</name>
        <dbReference type="ChEBI" id="CHEBI:18420"/>
        <label>1</label>
        <note>catalytic</note>
    </ligand>
</feature>
<evidence type="ECO:0000256" key="1">
    <source>
        <dbReference type="ARBA" id="ARBA00001625"/>
    </source>
</evidence>
<dbReference type="Gene3D" id="3.40.190.80">
    <property type="match status" value="1"/>
</dbReference>
<dbReference type="AlphaFoldDB" id="A0A4R6FII4"/>
<accession>A0A4R6FII4</accession>
<dbReference type="Pfam" id="PF00459">
    <property type="entry name" value="Inositol_P"/>
    <property type="match status" value="1"/>
</dbReference>
<dbReference type="PROSITE" id="PS00629">
    <property type="entry name" value="IMP_1"/>
    <property type="match status" value="1"/>
</dbReference>
<dbReference type="Gene3D" id="3.30.540.10">
    <property type="entry name" value="Fructose-1,6-Bisphosphatase, subunit A, domain 1"/>
    <property type="match status" value="1"/>
</dbReference>
<evidence type="ECO:0000256" key="3">
    <source>
        <dbReference type="ARBA" id="ARBA00022842"/>
    </source>
</evidence>
<evidence type="ECO:0000256" key="6">
    <source>
        <dbReference type="PIRSR" id="PIRSR600760-2"/>
    </source>
</evidence>